<dbReference type="SUPFAM" id="SSF56801">
    <property type="entry name" value="Acetyl-CoA synthetase-like"/>
    <property type="match status" value="1"/>
</dbReference>
<dbReference type="InterPro" id="IPR000873">
    <property type="entry name" value="AMP-dep_synth/lig_dom"/>
</dbReference>
<evidence type="ECO:0000313" key="5">
    <source>
        <dbReference type="Proteomes" id="UP000728185"/>
    </source>
</evidence>
<dbReference type="InterPro" id="IPR042099">
    <property type="entry name" value="ANL_N_sf"/>
</dbReference>
<protein>
    <submittedName>
        <fullName evidence="4">Disco-interacting protein</fullName>
    </submittedName>
</protein>
<evidence type="ECO:0000259" key="2">
    <source>
        <dbReference type="Pfam" id="PF00501"/>
    </source>
</evidence>
<dbReference type="Proteomes" id="UP000728185">
    <property type="component" value="Unassembled WGS sequence"/>
</dbReference>
<evidence type="ECO:0000313" key="4">
    <source>
        <dbReference type="EMBL" id="KAA0187294.1"/>
    </source>
</evidence>
<dbReference type="PANTHER" id="PTHR22754">
    <property type="entry name" value="DISCO-INTERACTING PROTEIN 2 DIP2 -RELATED"/>
    <property type="match status" value="1"/>
</dbReference>
<comment type="similarity">
    <text evidence="1">Belongs to the DIP2 family.</text>
</comment>
<feature type="non-terminal residue" evidence="4">
    <location>
        <position position="477"/>
    </location>
</feature>
<gene>
    <name evidence="4" type="ORF">FBUS_04628</name>
</gene>
<dbReference type="Gene3D" id="3.30.300.30">
    <property type="match status" value="1"/>
</dbReference>
<feature type="domain" description="AMP-binding enzyme C-terminal" evidence="3">
    <location>
        <begin position="366"/>
        <end position="469"/>
    </location>
</feature>
<dbReference type="OrthoDB" id="69964at2759"/>
<accession>A0A8E0RM71</accession>
<reference evidence="4" key="1">
    <citation type="submission" date="2019-05" db="EMBL/GenBank/DDBJ databases">
        <title>Annotation for the trematode Fasciolopsis buski.</title>
        <authorList>
            <person name="Choi Y.-J."/>
        </authorList>
    </citation>
    <scope>NUCLEOTIDE SEQUENCE</scope>
    <source>
        <strain evidence="4">HT</strain>
        <tissue evidence="4">Whole worm</tissue>
    </source>
</reference>
<name>A0A8E0RM71_9TREM</name>
<feature type="domain" description="AMP-dependent synthetase/ligase" evidence="2">
    <location>
        <begin position="21"/>
        <end position="288"/>
    </location>
</feature>
<dbReference type="AlphaFoldDB" id="A0A8E0RM71"/>
<proteinExistence type="inferred from homology"/>
<dbReference type="InterPro" id="IPR045851">
    <property type="entry name" value="AMP-bd_C_sf"/>
</dbReference>
<dbReference type="InterPro" id="IPR025110">
    <property type="entry name" value="AMP-bd_C"/>
</dbReference>
<evidence type="ECO:0000256" key="1">
    <source>
        <dbReference type="ARBA" id="ARBA00007735"/>
    </source>
</evidence>
<dbReference type="EMBL" id="LUCM01009232">
    <property type="protein sequence ID" value="KAA0187294.1"/>
    <property type="molecule type" value="Genomic_DNA"/>
</dbReference>
<comment type="caution">
    <text evidence="4">The sequence shown here is derived from an EMBL/GenBank/DDBJ whole genome shotgun (WGS) entry which is preliminary data.</text>
</comment>
<keyword evidence="5" id="KW-1185">Reference proteome</keyword>
<organism evidence="4 5">
    <name type="scientific">Fasciolopsis buskii</name>
    <dbReference type="NCBI Taxonomy" id="27845"/>
    <lineage>
        <taxon>Eukaryota</taxon>
        <taxon>Metazoa</taxon>
        <taxon>Spiralia</taxon>
        <taxon>Lophotrochozoa</taxon>
        <taxon>Platyhelminthes</taxon>
        <taxon>Trematoda</taxon>
        <taxon>Digenea</taxon>
        <taxon>Plagiorchiida</taxon>
        <taxon>Echinostomata</taxon>
        <taxon>Echinostomatoidea</taxon>
        <taxon>Fasciolidae</taxon>
        <taxon>Fasciolopsis</taxon>
    </lineage>
</organism>
<dbReference type="PANTHER" id="PTHR22754:SF32">
    <property type="entry name" value="DISCO-INTERACTING PROTEIN 2"/>
    <property type="match status" value="1"/>
</dbReference>
<sequence length="477" mass="52408">DTTARIPFSHWPLIIDSEENYRKKVSLRQPSPGTEQSVAYLDFAASTTGTLTGICVTHQVVHALCRSQKVQCEFYPAREVVLSLDPYSGLGFTLWSLTSVHCGHHSILVPPSVTEMVPDLWLSICSQRKVRDAFCSHFTMELTTRHMTKLMSQMKQPQRDLSLSSLRSLVVVAEERPRVQLIATFTKLFASFGLVSRAVSTSFGCRVNLSISLQGASSPESTTVYVDRISLRNDRVKLLEKGSPNSLCLVESGKLLPGVHVAIANPDTLGQCADSQLGEIWVSSPHNSPELLGPFDSASLTRTPGTISQPVPGTNASEALTAHLVTGDTERTYARTGFLGFVRRTELTQSDGELHDAIFVVGSLEEAIMLRGMRFHPVDIENTVLRSHKKICECAVFTWSNLLVVVAELLGEESEAMDLVHPITAHVLAEHQLIVGVVVVTDPGTVPVNSCGEKQRILLRDSFVNDKLDPIYVSYNM</sequence>
<dbReference type="FunFam" id="3.30.300.30:FF:000001">
    <property type="entry name" value="DIP2 disco-interacting protein 2 homolog C"/>
    <property type="match status" value="1"/>
</dbReference>
<dbReference type="Gene3D" id="3.40.50.12780">
    <property type="entry name" value="N-terminal domain of ligase-like"/>
    <property type="match status" value="1"/>
</dbReference>
<evidence type="ECO:0000259" key="3">
    <source>
        <dbReference type="Pfam" id="PF23024"/>
    </source>
</evidence>
<dbReference type="Pfam" id="PF00501">
    <property type="entry name" value="AMP-binding"/>
    <property type="match status" value="1"/>
</dbReference>
<dbReference type="Pfam" id="PF23024">
    <property type="entry name" value="AMP-dom_DIP2-like"/>
    <property type="match status" value="1"/>
</dbReference>